<dbReference type="Pfam" id="PF14681">
    <property type="entry name" value="UPRTase"/>
    <property type="match status" value="1"/>
</dbReference>
<keyword evidence="2" id="KW-0328">Glycosyltransferase</keyword>
<dbReference type="Gene3D" id="3.40.50.2020">
    <property type="match status" value="1"/>
</dbReference>
<reference evidence="2" key="1">
    <citation type="journal article" date="2017" name="J. Phycol.">
        <title>Analysis of chloroplast genomes and a supermatrix inform reclassification of the Rhodomelaceae (Rhodophyta).</title>
        <authorList>
            <person name="Diaz-Tapia P."/>
            <person name="Maggs C.A."/>
            <person name="West J.A."/>
            <person name="Verbruggen H."/>
        </authorList>
    </citation>
    <scope>NUCLEOTIDE SEQUENCE</scope>
    <source>
        <strain evidence="2">PD745</strain>
    </source>
</reference>
<sequence length="189" mass="22436">MQLNIYNISHPIIKLLSNVIKQEKQNPVISSYYYKNIGLLLIYEVLRKYINVNKVYIKLMYSTKSLHFNEKNRNYIILTDLSNNYEMLGEIKILLPKIDIIDIKDTNSNIFESYIENRKIKYKTKNTEIFILQQKLENINVIQIIKRLTLKYQAPINHINVACIISSKEILNILAYEYPKLKVYTTEII</sequence>
<proteinExistence type="predicted"/>
<keyword evidence="2" id="KW-0934">Plastid</keyword>
<keyword evidence="2" id="KW-0150">Chloroplast</keyword>
<organism evidence="2">
    <name type="scientific">Chondria sp.</name>
    <name type="common">in: red algae</name>
    <dbReference type="NCBI Taxonomy" id="1982705"/>
    <lineage>
        <taxon>Eukaryota</taxon>
        <taxon>Rhodophyta</taxon>
        <taxon>Florideophyceae</taxon>
        <taxon>Rhodymeniophycidae</taxon>
        <taxon>Ceramiales</taxon>
        <taxon>Rhodomelaceae</taxon>
        <taxon>Chondrieae</taxon>
        <taxon>Chondria</taxon>
    </lineage>
</organism>
<protein>
    <submittedName>
        <fullName evidence="2">Uracil phosphoribosyltransferase</fullName>
    </submittedName>
</protein>
<dbReference type="InterPro" id="IPR029057">
    <property type="entry name" value="PRTase-like"/>
</dbReference>
<geneLocation type="chloroplast" evidence="2"/>
<dbReference type="AlphaFoldDB" id="A0A1Z1MEJ4"/>
<keyword evidence="2" id="KW-0808">Transferase</keyword>
<dbReference type="GO" id="GO:0016757">
    <property type="term" value="F:glycosyltransferase activity"/>
    <property type="evidence" value="ECO:0007669"/>
    <property type="project" value="UniProtKB-KW"/>
</dbReference>
<evidence type="ECO:0000313" key="2">
    <source>
        <dbReference type="EMBL" id="ARW64255.1"/>
    </source>
</evidence>
<gene>
    <name evidence="2" type="primary">upp</name>
</gene>
<evidence type="ECO:0000259" key="1">
    <source>
        <dbReference type="Pfam" id="PF14681"/>
    </source>
</evidence>
<dbReference type="EMBL" id="MF101431">
    <property type="protein sequence ID" value="ARW64255.1"/>
    <property type="molecule type" value="Genomic_DNA"/>
</dbReference>
<name>A0A1Z1MEJ4_9FLOR</name>
<dbReference type="InterPro" id="IPR000836">
    <property type="entry name" value="PRTase_dom"/>
</dbReference>
<accession>A0A1Z1MEJ4</accession>
<feature type="domain" description="Phosphoribosyltransferase" evidence="1">
    <location>
        <begin position="9"/>
        <end position="188"/>
    </location>
</feature>